<organism evidence="2 3">
    <name type="scientific">Tuber borchii</name>
    <name type="common">White truffle</name>
    <dbReference type="NCBI Taxonomy" id="42251"/>
    <lineage>
        <taxon>Eukaryota</taxon>
        <taxon>Fungi</taxon>
        <taxon>Dikarya</taxon>
        <taxon>Ascomycota</taxon>
        <taxon>Pezizomycotina</taxon>
        <taxon>Pezizomycetes</taxon>
        <taxon>Pezizales</taxon>
        <taxon>Tuberaceae</taxon>
        <taxon>Tuber</taxon>
    </lineage>
</organism>
<comment type="caution">
    <text evidence="2">The sequence shown here is derived from an EMBL/GenBank/DDBJ whole genome shotgun (WGS) entry which is preliminary data.</text>
</comment>
<feature type="compositionally biased region" description="Polar residues" evidence="1">
    <location>
        <begin position="13"/>
        <end position="22"/>
    </location>
</feature>
<dbReference type="Proteomes" id="UP000244722">
    <property type="component" value="Unassembled WGS sequence"/>
</dbReference>
<feature type="compositionally biased region" description="Low complexity" evidence="1">
    <location>
        <begin position="36"/>
        <end position="46"/>
    </location>
</feature>
<name>A0A2T6ZEV4_TUBBO</name>
<evidence type="ECO:0000313" key="2">
    <source>
        <dbReference type="EMBL" id="PUU74021.1"/>
    </source>
</evidence>
<protein>
    <submittedName>
        <fullName evidence="2">Uncharacterized protein</fullName>
    </submittedName>
</protein>
<feature type="compositionally biased region" description="Polar residues" evidence="1">
    <location>
        <begin position="77"/>
        <end position="109"/>
    </location>
</feature>
<evidence type="ECO:0000313" key="3">
    <source>
        <dbReference type="Proteomes" id="UP000244722"/>
    </source>
</evidence>
<feature type="region of interest" description="Disordered" evidence="1">
    <location>
        <begin position="1"/>
        <end position="110"/>
    </location>
</feature>
<reference evidence="2 3" key="1">
    <citation type="submission" date="2017-04" db="EMBL/GenBank/DDBJ databases">
        <title>Draft genome sequence of Tuber borchii Vittad., a whitish edible truffle.</title>
        <authorList>
            <consortium name="DOE Joint Genome Institute"/>
            <person name="Murat C."/>
            <person name="Kuo A."/>
            <person name="Barry K.W."/>
            <person name="Clum A."/>
            <person name="Dockter R.B."/>
            <person name="Fauchery L."/>
            <person name="Iotti M."/>
            <person name="Kohler A."/>
            <person name="Labutti K."/>
            <person name="Lindquist E.A."/>
            <person name="Lipzen A."/>
            <person name="Ohm R.A."/>
            <person name="Wang M."/>
            <person name="Grigoriev I.V."/>
            <person name="Zambonelli A."/>
            <person name="Martin F.M."/>
        </authorList>
    </citation>
    <scope>NUCLEOTIDE SEQUENCE [LARGE SCALE GENOMIC DNA]</scope>
    <source>
        <strain evidence="2 3">Tbo3840</strain>
    </source>
</reference>
<keyword evidence="3" id="KW-1185">Reference proteome</keyword>
<dbReference type="AlphaFoldDB" id="A0A2T6ZEV4"/>
<proteinExistence type="predicted"/>
<evidence type="ECO:0000256" key="1">
    <source>
        <dbReference type="SAM" id="MobiDB-lite"/>
    </source>
</evidence>
<accession>A0A2T6ZEV4</accession>
<feature type="compositionally biased region" description="Basic residues" evidence="1">
    <location>
        <begin position="1"/>
        <end position="10"/>
    </location>
</feature>
<dbReference type="EMBL" id="NESQ01000327">
    <property type="protein sequence ID" value="PUU74021.1"/>
    <property type="molecule type" value="Genomic_DNA"/>
</dbReference>
<sequence>MINHRPKRKSTKEFNSCPITQTEHCKPEMNPPSRKALLLESSLESPSRPPPPAAAAAAAAANTVIHVNKRQSHARPNEQSKSSNHGNATNQTKPTNQYFPTGAEHTNPNVKDLTVPLPNGCRKSTPNQPHMANLKLPCGTRTQAAQQPEPISSKAPVKVSALSLFRELQGI</sequence>
<gene>
    <name evidence="2" type="ORF">B9Z19DRAFT_1110910</name>
</gene>